<reference evidence="6 7" key="1">
    <citation type="submission" date="2006-02" db="EMBL/GenBank/DDBJ databases">
        <authorList>
            <person name="Waterbury J."/>
            <person name="Ferriera S."/>
            <person name="Johnson J."/>
            <person name="Kravitz S."/>
            <person name="Halpern A."/>
            <person name="Remington K."/>
            <person name="Beeson K."/>
            <person name="Tran B."/>
            <person name="Rogers Y.-H."/>
            <person name="Friedman R."/>
            <person name="Venter J.C."/>
        </authorList>
    </citation>
    <scope>NUCLEOTIDE SEQUENCE [LARGE SCALE GENOMIC DNA]</scope>
    <source>
        <strain evidence="6 7">Nb-231</strain>
    </source>
</reference>
<evidence type="ECO:0000256" key="4">
    <source>
        <dbReference type="SAM" id="Phobius"/>
    </source>
</evidence>
<dbReference type="SMART" id="SM00563">
    <property type="entry name" value="PlsC"/>
    <property type="match status" value="1"/>
</dbReference>
<protein>
    <submittedName>
        <fullName evidence="6">Hypothetical acyltransferase family protein</fullName>
    </submittedName>
</protein>
<sequence>MEAKSIQRRHGDEMNQLLELVRAVGKESGGPSRTVYPRPGDRLDQDLGIDSLARAELIMRCEREFQVNLPESAVQAETPEQLLDAVIKAGATPRRLPRKEPQYAPSAKEPGGNPEQARTLLEALDWHAQQHPQRTHLYIYGDKEEPEQLTYGELDRRASEVAAGLRERGIGADDTVALMLPTSRDYFVSFIGILLAGAVPVPLYPPARPTQLEEHLRRHGRILTNAGARVLVTVPQARRIAQLLKAEAPELECVITADRLAQLPGGRPGLNRRTDDLAMLQYTSGSTGDPKGISLAHKHLLANIRAIGGRIEATSEDFFVSWLPLYHDMGLIGAWFGSLYFGCPLAIMSPLAFLAHPLQWLWTIHRHRATLSASPNFGYELCVRAARSGALEGMDLSSWRIAFNGAESVSPATLDRFYATFRANGLRWETLMPVYGLAEAAVGLTISRPGRGPWVDAIHREVFTRSGEAQPAAENDPNPLHFVSCGPPLDGYEVRVVDTNDRELPERRQGAIQFCGPSATSGYYRNRRLNADLFHGTWLDSGDLGYLAKGELFVTGRIKDMIIRAGRNVYPHEVEQAVGEIEGVRKGCVAVFASPEEDTGIERLVIVAETHEQDPDRRQLMERQIMERVTELTDIPPDDVRLPPAHSVLKTSSGKIRRRATCELYANNRLGKPSRSVWWQIARLSASVAGARLSQHLKGTKETLYAGYAWSVFGLIALPTWLAVIVLPRRRWRWAVSRSALRTVAKLLGIPIEVAGLENLPNDRRVVFVANHASYIDPLVLTAALPRNVRFLAKQELRSSFFARVLLERLGTLMVERFDSQRARQEADRAEQVLCAGDSLAFFPEGTFTRAPGVRRFHLGAFQVAARARTPLIPVALSGTRSVLRGTEWFPRRLHLRVSVGRPIEPHGDDWQEIIRLRDEARTFIVFGSGEPDLIED</sequence>
<feature type="region of interest" description="Disordered" evidence="3">
    <location>
        <begin position="90"/>
        <end position="115"/>
    </location>
</feature>
<dbReference type="SUPFAM" id="SSF56801">
    <property type="entry name" value="Acetyl-CoA synthetase-like"/>
    <property type="match status" value="1"/>
</dbReference>
<evidence type="ECO:0000256" key="3">
    <source>
        <dbReference type="SAM" id="MobiDB-lite"/>
    </source>
</evidence>
<evidence type="ECO:0000256" key="2">
    <source>
        <dbReference type="ARBA" id="ARBA00022598"/>
    </source>
</evidence>
<keyword evidence="4" id="KW-0812">Transmembrane</keyword>
<feature type="domain" description="Phospholipid/glycerol acyltransferase" evidence="5">
    <location>
        <begin position="766"/>
        <end position="880"/>
    </location>
</feature>
<dbReference type="CDD" id="cd05931">
    <property type="entry name" value="FAAL"/>
    <property type="match status" value="1"/>
</dbReference>
<dbReference type="Pfam" id="PF01553">
    <property type="entry name" value="Acyltransferase"/>
    <property type="match status" value="1"/>
</dbReference>
<dbReference type="Gene3D" id="3.30.300.30">
    <property type="match status" value="1"/>
</dbReference>
<dbReference type="InterPro" id="IPR020845">
    <property type="entry name" value="AMP-binding_CS"/>
</dbReference>
<keyword evidence="4" id="KW-0472">Membrane</keyword>
<dbReference type="InterPro" id="IPR045851">
    <property type="entry name" value="AMP-bd_C_sf"/>
</dbReference>
<evidence type="ECO:0000259" key="5">
    <source>
        <dbReference type="SMART" id="SM00563"/>
    </source>
</evidence>
<dbReference type="InterPro" id="IPR002123">
    <property type="entry name" value="Plipid/glycerol_acylTrfase"/>
</dbReference>
<keyword evidence="6" id="KW-0808">Transferase</keyword>
<comment type="similarity">
    <text evidence="1">Belongs to the ATP-dependent AMP-binding enzyme family.</text>
</comment>
<dbReference type="FunFam" id="3.40.50.12780:FF:000013">
    <property type="entry name" value="Long-chain-fatty-acid--AMP ligase FadD32"/>
    <property type="match status" value="1"/>
</dbReference>
<dbReference type="eggNOG" id="COG0318">
    <property type="taxonomic scope" value="Bacteria"/>
</dbReference>
<dbReference type="GO" id="GO:0006633">
    <property type="term" value="P:fatty acid biosynthetic process"/>
    <property type="evidence" value="ECO:0007669"/>
    <property type="project" value="TreeGrafter"/>
</dbReference>
<dbReference type="InterPro" id="IPR036736">
    <property type="entry name" value="ACP-like_sf"/>
</dbReference>
<dbReference type="InterPro" id="IPR009081">
    <property type="entry name" value="PP-bd_ACP"/>
</dbReference>
<dbReference type="Gene3D" id="3.40.50.12780">
    <property type="entry name" value="N-terminal domain of ligase-like"/>
    <property type="match status" value="1"/>
</dbReference>
<dbReference type="SUPFAM" id="SSF69593">
    <property type="entry name" value="Glycerol-3-phosphate (1)-acyltransferase"/>
    <property type="match status" value="1"/>
</dbReference>
<evidence type="ECO:0000313" key="7">
    <source>
        <dbReference type="Proteomes" id="UP000003374"/>
    </source>
</evidence>
<keyword evidence="7" id="KW-1185">Reference proteome</keyword>
<keyword evidence="2" id="KW-0436">Ligase</keyword>
<dbReference type="EMBL" id="AAOF01000001">
    <property type="protein sequence ID" value="EAR23094.1"/>
    <property type="molecule type" value="Genomic_DNA"/>
</dbReference>
<keyword evidence="4" id="KW-1133">Transmembrane helix</keyword>
<dbReference type="GO" id="GO:0016746">
    <property type="term" value="F:acyltransferase activity"/>
    <property type="evidence" value="ECO:0007669"/>
    <property type="project" value="UniProtKB-KW"/>
</dbReference>
<organism evidence="6 7">
    <name type="scientific">Nitrococcus mobilis Nb-231</name>
    <dbReference type="NCBI Taxonomy" id="314278"/>
    <lineage>
        <taxon>Bacteria</taxon>
        <taxon>Pseudomonadati</taxon>
        <taxon>Pseudomonadota</taxon>
        <taxon>Gammaproteobacteria</taxon>
        <taxon>Chromatiales</taxon>
        <taxon>Ectothiorhodospiraceae</taxon>
        <taxon>Nitrococcus</taxon>
    </lineage>
</organism>
<proteinExistence type="inferred from homology"/>
<dbReference type="Proteomes" id="UP000003374">
    <property type="component" value="Unassembled WGS sequence"/>
</dbReference>
<dbReference type="PROSITE" id="PS00455">
    <property type="entry name" value="AMP_BINDING"/>
    <property type="match status" value="1"/>
</dbReference>
<gene>
    <name evidence="6" type="ORF">NB231_14778</name>
</gene>
<dbReference type="GO" id="GO:0016874">
    <property type="term" value="F:ligase activity"/>
    <property type="evidence" value="ECO:0007669"/>
    <property type="project" value="UniProtKB-KW"/>
</dbReference>
<dbReference type="PANTHER" id="PTHR22754:SF32">
    <property type="entry name" value="DISCO-INTERACTING PROTEIN 2"/>
    <property type="match status" value="1"/>
</dbReference>
<dbReference type="RefSeq" id="WP_005003991.1">
    <property type="nucleotide sequence ID" value="NZ_CH672427.1"/>
</dbReference>
<dbReference type="STRING" id="314278.NB231_14778"/>
<dbReference type="Gene3D" id="1.10.1200.10">
    <property type="entry name" value="ACP-like"/>
    <property type="match status" value="1"/>
</dbReference>
<dbReference type="Pfam" id="PF00550">
    <property type="entry name" value="PP-binding"/>
    <property type="match status" value="1"/>
</dbReference>
<dbReference type="GO" id="GO:0005886">
    <property type="term" value="C:plasma membrane"/>
    <property type="evidence" value="ECO:0007669"/>
    <property type="project" value="TreeGrafter"/>
</dbReference>
<dbReference type="PANTHER" id="PTHR22754">
    <property type="entry name" value="DISCO-INTERACTING PROTEIN 2 DIP2 -RELATED"/>
    <property type="match status" value="1"/>
</dbReference>
<dbReference type="InterPro" id="IPR042099">
    <property type="entry name" value="ANL_N_sf"/>
</dbReference>
<feature type="transmembrane region" description="Helical" evidence="4">
    <location>
        <begin position="708"/>
        <end position="728"/>
    </location>
</feature>
<dbReference type="GO" id="GO:0070566">
    <property type="term" value="F:adenylyltransferase activity"/>
    <property type="evidence" value="ECO:0007669"/>
    <property type="project" value="TreeGrafter"/>
</dbReference>
<dbReference type="eggNOG" id="COG0204">
    <property type="taxonomic scope" value="Bacteria"/>
</dbReference>
<dbReference type="AlphaFoldDB" id="A4BLA6"/>
<dbReference type="HOGENOM" id="CLU_000022_23_5_6"/>
<dbReference type="InterPro" id="IPR000873">
    <property type="entry name" value="AMP-dep_synth/lig_dom"/>
</dbReference>
<dbReference type="SUPFAM" id="SSF47336">
    <property type="entry name" value="ACP-like"/>
    <property type="match status" value="1"/>
</dbReference>
<evidence type="ECO:0000256" key="1">
    <source>
        <dbReference type="ARBA" id="ARBA00006432"/>
    </source>
</evidence>
<keyword evidence="6" id="KW-0012">Acyltransferase</keyword>
<dbReference type="CDD" id="cd07989">
    <property type="entry name" value="LPLAT_AGPAT-like"/>
    <property type="match status" value="1"/>
</dbReference>
<comment type="caution">
    <text evidence="6">The sequence shown here is derived from an EMBL/GenBank/DDBJ whole genome shotgun (WGS) entry which is preliminary data.</text>
</comment>
<evidence type="ECO:0000313" key="6">
    <source>
        <dbReference type="EMBL" id="EAR23094.1"/>
    </source>
</evidence>
<dbReference type="GO" id="GO:0071766">
    <property type="term" value="P:Actinobacterium-type cell wall biogenesis"/>
    <property type="evidence" value="ECO:0007669"/>
    <property type="project" value="UniProtKB-ARBA"/>
</dbReference>
<name>A4BLA6_9GAMM</name>
<accession>A4BLA6</accession>
<dbReference type="Pfam" id="PF00501">
    <property type="entry name" value="AMP-binding"/>
    <property type="match status" value="1"/>
</dbReference>
<dbReference type="InterPro" id="IPR040097">
    <property type="entry name" value="FAAL/FAAC"/>
</dbReference>